<dbReference type="Proteomes" id="UP000598297">
    <property type="component" value="Unassembled WGS sequence"/>
</dbReference>
<gene>
    <name evidence="2" type="ORF">GUY60_19780</name>
</gene>
<keyword evidence="1" id="KW-0812">Transmembrane</keyword>
<comment type="caution">
    <text evidence="2">The sequence shown here is derived from an EMBL/GenBank/DDBJ whole genome shotgun (WGS) entry which is preliminary data.</text>
</comment>
<evidence type="ECO:0000313" key="3">
    <source>
        <dbReference type="Proteomes" id="UP000598297"/>
    </source>
</evidence>
<protein>
    <submittedName>
        <fullName evidence="2">Uncharacterized protein</fullName>
    </submittedName>
</protein>
<accession>A0A964XLR7</accession>
<feature type="transmembrane region" description="Helical" evidence="1">
    <location>
        <begin position="20"/>
        <end position="47"/>
    </location>
</feature>
<evidence type="ECO:0000256" key="1">
    <source>
        <dbReference type="SAM" id="Phobius"/>
    </source>
</evidence>
<dbReference type="AlphaFoldDB" id="A0A964XLR7"/>
<dbReference type="EMBL" id="JAAAHS010000153">
    <property type="protein sequence ID" value="NBE53620.1"/>
    <property type="molecule type" value="Genomic_DNA"/>
</dbReference>
<organism evidence="2 3">
    <name type="scientific">Streptomyces boluensis</name>
    <dbReference type="NCBI Taxonomy" id="1775135"/>
    <lineage>
        <taxon>Bacteria</taxon>
        <taxon>Bacillati</taxon>
        <taxon>Actinomycetota</taxon>
        <taxon>Actinomycetes</taxon>
        <taxon>Kitasatosporales</taxon>
        <taxon>Streptomycetaceae</taxon>
        <taxon>Streptomyces</taxon>
    </lineage>
</organism>
<dbReference type="RefSeq" id="WP_161699684.1">
    <property type="nucleotide sequence ID" value="NZ_JAAAHS010000153.1"/>
</dbReference>
<reference evidence="2" key="1">
    <citation type="submission" date="2020-01" db="EMBL/GenBank/DDBJ databases">
        <title>Whole-genome analyses of novel actinobacteria.</title>
        <authorList>
            <person name="Sahin N."/>
        </authorList>
    </citation>
    <scope>NUCLEOTIDE SEQUENCE</scope>
    <source>
        <strain evidence="2">YC537</strain>
    </source>
</reference>
<sequence>MNATSPPASYRCEVLAVGPVYGGAGVVSYVLGAFRTISPVLALRWLWGRALWIADRLDPDPEGSRWVRPAMRMPVPPAPDGPAELRAWCAAGSDGRAARERIKRGDPLSLSVPDADCTYTFSIWPETTTTHKPDVRSGRSGSHGG</sequence>
<evidence type="ECO:0000313" key="2">
    <source>
        <dbReference type="EMBL" id="NBE53620.1"/>
    </source>
</evidence>
<dbReference type="OrthoDB" id="4188786at2"/>
<keyword evidence="1" id="KW-0472">Membrane</keyword>
<keyword evidence="1" id="KW-1133">Transmembrane helix</keyword>
<proteinExistence type="predicted"/>
<name>A0A964XLR7_9ACTN</name>
<keyword evidence="3" id="KW-1185">Reference proteome</keyword>